<gene>
    <name evidence="9" type="primary">argC</name>
    <name evidence="7" type="synonym">lysY</name>
    <name evidence="9" type="ORF">OdinLCB4_000885</name>
</gene>
<comment type="catalytic activity">
    <reaction evidence="7">
        <text>[amino-group carrier protein]-C-terminal-N-(1-carboxy-5-oxopentan-1-yl)-L-glutamine + phosphate + NADP(+) = [amino-group carrier protein]-C-terminal-N-(1-carboxy-5-phosphooxy-5-oxopentan-1-yl)-L-glutamine + NADPH + H(+)</text>
        <dbReference type="Rhea" id="RHEA:41948"/>
        <dbReference type="Rhea" id="RHEA-COMP:9712"/>
        <dbReference type="Rhea" id="RHEA-COMP:9714"/>
        <dbReference type="ChEBI" id="CHEBI:15378"/>
        <dbReference type="ChEBI" id="CHEBI:43474"/>
        <dbReference type="ChEBI" id="CHEBI:57783"/>
        <dbReference type="ChEBI" id="CHEBI:58349"/>
        <dbReference type="ChEBI" id="CHEBI:78499"/>
        <dbReference type="ChEBI" id="CHEBI:78501"/>
        <dbReference type="EC" id="1.2.1.103"/>
    </reaction>
</comment>
<comment type="catalytic activity">
    <reaction evidence="7">
        <text>[amino-group carrier protein]-C-terminal-gamma-(L-glutamyl-5-semialdehyde)-L-glutamate + phosphate + NADP(+) = [amino-group carrier protein]-C-terminal-gamma-(5-phospho-L-glutamyl)-L-glutamate + NADPH + H(+)</text>
        <dbReference type="Rhea" id="RHEA:52668"/>
        <dbReference type="Rhea" id="RHEA-COMP:13313"/>
        <dbReference type="Rhea" id="RHEA-COMP:13327"/>
        <dbReference type="ChEBI" id="CHEBI:15378"/>
        <dbReference type="ChEBI" id="CHEBI:43474"/>
        <dbReference type="ChEBI" id="CHEBI:57783"/>
        <dbReference type="ChEBI" id="CHEBI:58349"/>
        <dbReference type="ChEBI" id="CHEBI:136717"/>
        <dbReference type="ChEBI" id="CHEBI:136761"/>
        <dbReference type="EC" id="1.2.1.106"/>
    </reaction>
</comment>
<proteinExistence type="inferred from homology"/>
<dbReference type="GO" id="GO:0005737">
    <property type="term" value="C:cytoplasm"/>
    <property type="evidence" value="ECO:0007669"/>
    <property type="project" value="UniProtKB-SubCell"/>
</dbReference>
<feature type="domain" description="Semialdehyde dehydrogenase NAD-binding" evidence="8">
    <location>
        <begin position="3"/>
        <end position="140"/>
    </location>
</feature>
<keyword evidence="6 7" id="KW-0457">Lysine biosynthesis</keyword>
<dbReference type="PANTHER" id="PTHR32338">
    <property type="entry name" value="N-ACETYL-GAMMA-GLUTAMYL-PHOSPHATE REDUCTASE, CHLOROPLASTIC-RELATED-RELATED"/>
    <property type="match status" value="1"/>
</dbReference>
<reference evidence="9" key="2">
    <citation type="journal article" date="2022" name="Nat. Microbiol.">
        <title>A closed Candidatus Odinarchaeum chromosome exposes Asgard archaeal viruses.</title>
        <authorList>
            <person name="Tamarit D."/>
            <person name="Caceres E.F."/>
            <person name="Krupovic M."/>
            <person name="Nijland R."/>
            <person name="Eme L."/>
            <person name="Robinson N.P."/>
            <person name="Ettema T.J.G."/>
        </authorList>
    </citation>
    <scope>NUCLEOTIDE SEQUENCE</scope>
    <source>
        <strain evidence="9">LCB_4</strain>
    </source>
</reference>
<evidence type="ECO:0000313" key="9">
    <source>
        <dbReference type="EMBL" id="WEU40517.1"/>
    </source>
</evidence>
<evidence type="ECO:0000256" key="2">
    <source>
        <dbReference type="ARBA" id="ARBA00022571"/>
    </source>
</evidence>
<dbReference type="SUPFAM" id="SSF51735">
    <property type="entry name" value="NAD(P)-binding Rossmann-fold domains"/>
    <property type="match status" value="1"/>
</dbReference>
<feature type="binding site" evidence="7">
    <location>
        <begin position="10"/>
        <end position="13"/>
    </location>
    <ligand>
        <name>NADP(+)</name>
        <dbReference type="ChEBI" id="CHEBI:58349"/>
    </ligand>
</feature>
<dbReference type="InterPro" id="IPR037535">
    <property type="entry name" value="LysY"/>
</dbReference>
<evidence type="ECO:0000313" key="10">
    <source>
        <dbReference type="Proteomes" id="UP000186851"/>
    </source>
</evidence>
<dbReference type="CDD" id="cd17895">
    <property type="entry name" value="AGPR_1_N"/>
    <property type="match status" value="1"/>
</dbReference>
<evidence type="ECO:0000256" key="6">
    <source>
        <dbReference type="ARBA" id="ARBA00023154"/>
    </source>
</evidence>
<dbReference type="HAMAP" id="MF_00150">
    <property type="entry name" value="ArgC_type1"/>
    <property type="match status" value="1"/>
</dbReference>
<dbReference type="CDD" id="cd23939">
    <property type="entry name" value="AGPR_1_C_LysY"/>
    <property type="match status" value="1"/>
</dbReference>
<dbReference type="GO" id="GO:0051287">
    <property type="term" value="F:NAD binding"/>
    <property type="evidence" value="ECO:0007669"/>
    <property type="project" value="InterPro"/>
</dbReference>
<dbReference type="GO" id="GO:0003942">
    <property type="term" value="F:N-acetyl-gamma-glutamyl-phosphate reductase activity"/>
    <property type="evidence" value="ECO:0007669"/>
    <property type="project" value="InterPro"/>
</dbReference>
<dbReference type="InterPro" id="IPR050085">
    <property type="entry name" value="AGPR"/>
</dbReference>
<dbReference type="Gene3D" id="3.40.50.720">
    <property type="entry name" value="NAD(P)-binding Rossmann-like Domain"/>
    <property type="match status" value="1"/>
</dbReference>
<name>A0AAF0D2L8_ODILC</name>
<comment type="pathway">
    <text evidence="7">Amino-acid biosynthesis; L-arginine biosynthesis.</text>
</comment>
<dbReference type="Pfam" id="PF22698">
    <property type="entry name" value="Semialdhyde_dhC_1"/>
    <property type="match status" value="1"/>
</dbReference>
<dbReference type="GO" id="GO:0042450">
    <property type="term" value="P:L-arginine biosynthetic process via ornithine"/>
    <property type="evidence" value="ECO:0007669"/>
    <property type="project" value="UniProtKB-UniRule"/>
</dbReference>
<comment type="function">
    <text evidence="7">Involved in both the arginine and lysine biosynthetic pathways.</text>
</comment>
<protein>
    <recommendedName>
        <fullName evidence="7">Putative [LysW]-L-2-aminoadipate/[LysW]-L-glutamate phosphate reductase</fullName>
        <ecNumber evidence="7">1.2.1.103</ecNumber>
        <ecNumber evidence="7">1.2.1.106</ecNumber>
    </recommendedName>
</protein>
<keyword evidence="1 7" id="KW-0963">Cytoplasm</keyword>
<dbReference type="EMBL" id="CP091871">
    <property type="protein sequence ID" value="WEU40517.1"/>
    <property type="molecule type" value="Genomic_DNA"/>
</dbReference>
<dbReference type="AlphaFoldDB" id="A0AAF0D2L8"/>
<comment type="similarity">
    <text evidence="7">Belongs to the NAGSA dehydrogenase family. Type 1 subfamily. LysY sub-subfamily.</text>
</comment>
<dbReference type="SUPFAM" id="SSF55347">
    <property type="entry name" value="Glyceraldehyde-3-phosphate dehydrogenase-like, C-terminal domain"/>
    <property type="match status" value="1"/>
</dbReference>
<dbReference type="GO" id="GO:0019878">
    <property type="term" value="P:lysine biosynthetic process via aminoadipic acid"/>
    <property type="evidence" value="ECO:0007669"/>
    <property type="project" value="UniProtKB-UniRule"/>
</dbReference>
<dbReference type="SMART" id="SM00859">
    <property type="entry name" value="Semialdhyde_dh"/>
    <property type="match status" value="1"/>
</dbReference>
<dbReference type="Proteomes" id="UP000186851">
    <property type="component" value="Chromosome"/>
</dbReference>
<dbReference type="Pfam" id="PF01118">
    <property type="entry name" value="Semialdhyde_dh"/>
    <property type="match status" value="1"/>
</dbReference>
<evidence type="ECO:0000256" key="4">
    <source>
        <dbReference type="ARBA" id="ARBA00022857"/>
    </source>
</evidence>
<dbReference type="InterPro" id="IPR036291">
    <property type="entry name" value="NAD(P)-bd_dom_sf"/>
</dbReference>
<keyword evidence="4 7" id="KW-0521">NADP</keyword>
<comment type="caution">
    <text evidence="7">Lacks conserved residue(s) required for the propagation of feature annotation.</text>
</comment>
<comment type="subcellular location">
    <subcellularLocation>
        <location evidence="7">Cytoplasm</location>
    </subcellularLocation>
</comment>
<accession>A0AAF0D2L8</accession>
<dbReference type="EC" id="1.2.1.106" evidence="7"/>
<evidence type="ECO:0000256" key="5">
    <source>
        <dbReference type="ARBA" id="ARBA00023002"/>
    </source>
</evidence>
<dbReference type="NCBIfam" id="TIGR01850">
    <property type="entry name" value="argC"/>
    <property type="match status" value="1"/>
</dbReference>
<reference evidence="9" key="1">
    <citation type="journal article" date="2017" name="Nature">
        <title>Asgard archaea illuminate the origin of eukaryotic cellular complexity.</title>
        <authorList>
            <person name="Zaremba-Niedzwiedzka K."/>
            <person name="Caceres E.F."/>
            <person name="Saw J.H."/>
            <person name="Backstrom D."/>
            <person name="Juzokaite L."/>
            <person name="Vancaester E."/>
            <person name="Seitz K.W."/>
            <person name="Anantharaman K."/>
            <person name="Starnawski P."/>
            <person name="Kjeldsen K.U."/>
            <person name="Scott M.B."/>
            <person name="Nunoura T."/>
            <person name="Banfield J.F."/>
            <person name="Schramm A."/>
            <person name="Baker B.J."/>
            <person name="Spang A."/>
            <person name="Ettema T.J.G."/>
        </authorList>
    </citation>
    <scope>NUCLEOTIDE SEQUENCE</scope>
    <source>
        <strain evidence="9">LCB_4</strain>
    </source>
</reference>
<evidence type="ECO:0000256" key="3">
    <source>
        <dbReference type="ARBA" id="ARBA00022605"/>
    </source>
</evidence>
<comment type="pathway">
    <text evidence="7">Amino-acid biosynthesis; L-lysine biosynthesis via AAA pathway; L-lysine from L-alpha-aminoadipate (Thermus route): step 3/5.</text>
</comment>
<feature type="active site" evidence="7">
    <location>
        <position position="148"/>
    </location>
</feature>
<dbReference type="InterPro" id="IPR000706">
    <property type="entry name" value="AGPR_type-1"/>
</dbReference>
<evidence type="ECO:0000256" key="1">
    <source>
        <dbReference type="ARBA" id="ARBA00022490"/>
    </source>
</evidence>
<sequence length="349" mass="39115">MVKAGIIGGSGYTGGELLRILLFHPEVEIEYITSRQNAGKPVGFIHPHLREVTKLKFEEYNASRARDCDVVFLCVPHKVSMGMVPELLSCGLKVIDLSADFRLRKKELYEEYYCPHTAPEYLEKAVYGLPELHREEIKKADLIACPGCLSSSIILGLAPFVKAGIIDTDHIIADSKIGSDAAGASFNFMTHHPERANVVRPYQVVCHRHIAEIEQELGLLAGREIKVGFTPHAVDMVRGILSTMHTFLTKEVSELEVRNIIRDFYKNEPFIRILKMSKGYYQLPNPKYVIGSNYCDIGFEIDTHINRLLIFSAIDNLIKGSAGPAVQSFNIRYGFKETTALEFPGLYPA</sequence>
<evidence type="ECO:0000256" key="7">
    <source>
        <dbReference type="HAMAP-Rule" id="MF_02083"/>
    </source>
</evidence>
<dbReference type="PANTHER" id="PTHR32338:SF11">
    <property type="entry name" value="[LYSW]-L-2-AMINOADIPATE_[LYSW]-L-GLUTAMATE PHOSPHATE REDUCTASE-RELATED"/>
    <property type="match status" value="1"/>
</dbReference>
<keyword evidence="2 7" id="KW-0055">Arginine biosynthesis</keyword>
<dbReference type="Gene3D" id="3.30.360.10">
    <property type="entry name" value="Dihydrodipicolinate Reductase, domain 2"/>
    <property type="match status" value="1"/>
</dbReference>
<dbReference type="InterPro" id="IPR000534">
    <property type="entry name" value="Semialdehyde_DH_NAD-bd"/>
</dbReference>
<dbReference type="InterPro" id="IPR058924">
    <property type="entry name" value="AGPR_dimerisation_dom"/>
</dbReference>
<keyword evidence="3 7" id="KW-0028">Amino-acid biosynthesis</keyword>
<dbReference type="KEGG" id="oyw:OdinLCB4_000885"/>
<feature type="binding site" evidence="7">
    <location>
        <position position="316"/>
    </location>
    <ligand>
        <name>NADP(+)</name>
        <dbReference type="ChEBI" id="CHEBI:58349"/>
    </ligand>
</feature>
<dbReference type="EC" id="1.2.1.103" evidence="7"/>
<organism evidence="9 10">
    <name type="scientific">Odinarchaeota yellowstonii (strain LCB_4)</name>
    <dbReference type="NCBI Taxonomy" id="1841599"/>
    <lineage>
        <taxon>Archaea</taxon>
        <taxon>Promethearchaeati</taxon>
        <taxon>Candidatus Odinarchaeota</taxon>
        <taxon>Candidatus Odinarchaeia</taxon>
        <taxon>Candidatus Odinarchaeales</taxon>
        <taxon>Candidatus Odinarchaeaceae</taxon>
        <taxon>Candidatus Odinarchaeum</taxon>
    </lineage>
</organism>
<keyword evidence="5 7" id="KW-0560">Oxidoreductase</keyword>
<dbReference type="GO" id="GO:0070401">
    <property type="term" value="F:NADP+ binding"/>
    <property type="evidence" value="ECO:0007669"/>
    <property type="project" value="InterPro"/>
</dbReference>
<dbReference type="HAMAP" id="MF_02083">
    <property type="entry name" value="LysY"/>
    <property type="match status" value="1"/>
</dbReference>
<evidence type="ECO:0000259" key="8">
    <source>
        <dbReference type="SMART" id="SM00859"/>
    </source>
</evidence>